<sequence length="295" mass="32717">MKKHPPTRHGENPGTESIRRRQPRPDRGADWNMLDVGLAVNQRFSTWPDAGKLMRGPRPYPEFVIEDAAAIDTDLGVLKTGKEADVILLERAVPGNRALLASKRYRSETLRLFHRSAAYTEGRSVRRSRDARALEKGSGFGRSVEAAGWAASEWTCLRQCFEAGVPVPYPVQLDGTEVLMEFIGDPEHPGIAAPRLQQLHPAPDRLEGYWRQLLRAMEAMARLGYAHGDLSPYNVLGAGDRLVIIDLPQMVDLAGNSGAMELLKRDCANMCHWFTAHGHDADPEELFSTMAAAAR</sequence>
<dbReference type="GO" id="GO:0005524">
    <property type="term" value="F:ATP binding"/>
    <property type="evidence" value="ECO:0007669"/>
    <property type="project" value="UniProtKB-KW"/>
</dbReference>
<comment type="catalytic activity">
    <reaction evidence="10">
        <text>L-threonyl-[protein] + ATP = O-phospho-L-threonyl-[protein] + ADP + H(+)</text>
        <dbReference type="Rhea" id="RHEA:46608"/>
        <dbReference type="Rhea" id="RHEA-COMP:11060"/>
        <dbReference type="Rhea" id="RHEA-COMP:11605"/>
        <dbReference type="ChEBI" id="CHEBI:15378"/>
        <dbReference type="ChEBI" id="CHEBI:30013"/>
        <dbReference type="ChEBI" id="CHEBI:30616"/>
        <dbReference type="ChEBI" id="CHEBI:61977"/>
        <dbReference type="ChEBI" id="CHEBI:456216"/>
        <dbReference type="EC" id="2.7.11.1"/>
    </reaction>
</comment>
<comment type="similarity">
    <text evidence="1">Belongs to the protein kinase superfamily. RIO-type Ser/Thr kinase family.</text>
</comment>
<dbReference type="SMART" id="SM00090">
    <property type="entry name" value="RIO"/>
    <property type="match status" value="1"/>
</dbReference>
<dbReference type="Proteomes" id="UP000523000">
    <property type="component" value="Unassembled WGS sequence"/>
</dbReference>
<dbReference type="PANTHER" id="PTHR45723">
    <property type="entry name" value="SERINE/THREONINE-PROTEIN KINASE RIO1"/>
    <property type="match status" value="1"/>
</dbReference>
<dbReference type="InterPro" id="IPR000687">
    <property type="entry name" value="RIO_kinase"/>
</dbReference>
<dbReference type="EMBL" id="JACHVS010000001">
    <property type="protein sequence ID" value="MBB2994164.1"/>
    <property type="molecule type" value="Genomic_DNA"/>
</dbReference>
<organism evidence="14 15">
    <name type="scientific">Paeniglutamicibacter cryotolerans</name>
    <dbReference type="NCBI Taxonomy" id="670079"/>
    <lineage>
        <taxon>Bacteria</taxon>
        <taxon>Bacillati</taxon>
        <taxon>Actinomycetota</taxon>
        <taxon>Actinomycetes</taxon>
        <taxon>Micrococcales</taxon>
        <taxon>Micrococcaceae</taxon>
        <taxon>Paeniglutamicibacter</taxon>
    </lineage>
</organism>
<evidence type="ECO:0000259" key="13">
    <source>
        <dbReference type="SMART" id="SM00090"/>
    </source>
</evidence>
<evidence type="ECO:0000256" key="7">
    <source>
        <dbReference type="ARBA" id="ARBA00022777"/>
    </source>
</evidence>
<evidence type="ECO:0000256" key="9">
    <source>
        <dbReference type="ARBA" id="ARBA00022842"/>
    </source>
</evidence>
<dbReference type="AlphaFoldDB" id="A0A839QHE5"/>
<feature type="region of interest" description="Disordered" evidence="12">
    <location>
        <begin position="1"/>
        <end position="29"/>
    </location>
</feature>
<evidence type="ECO:0000256" key="6">
    <source>
        <dbReference type="ARBA" id="ARBA00022741"/>
    </source>
</evidence>
<evidence type="ECO:0000256" key="10">
    <source>
        <dbReference type="ARBA" id="ARBA00047899"/>
    </source>
</evidence>
<feature type="domain" description="RIO kinase" evidence="13">
    <location>
        <begin position="67"/>
        <end position="292"/>
    </location>
</feature>
<keyword evidence="8" id="KW-0067">ATP-binding</keyword>
<protein>
    <recommendedName>
        <fullName evidence="2">non-specific serine/threonine protein kinase</fullName>
        <ecNumber evidence="2">2.7.11.1</ecNumber>
    </recommendedName>
</protein>
<evidence type="ECO:0000256" key="11">
    <source>
        <dbReference type="ARBA" id="ARBA00048679"/>
    </source>
</evidence>
<evidence type="ECO:0000256" key="2">
    <source>
        <dbReference type="ARBA" id="ARBA00012513"/>
    </source>
</evidence>
<keyword evidence="4 14" id="KW-0808">Transferase</keyword>
<dbReference type="RefSeq" id="WP_246380308.1">
    <property type="nucleotide sequence ID" value="NZ_BAABGK010000112.1"/>
</dbReference>
<evidence type="ECO:0000256" key="5">
    <source>
        <dbReference type="ARBA" id="ARBA00022723"/>
    </source>
</evidence>
<dbReference type="GO" id="GO:0004674">
    <property type="term" value="F:protein serine/threonine kinase activity"/>
    <property type="evidence" value="ECO:0007669"/>
    <property type="project" value="UniProtKB-KW"/>
</dbReference>
<dbReference type="Gene3D" id="3.30.200.20">
    <property type="entry name" value="Phosphorylase Kinase, domain 1"/>
    <property type="match status" value="1"/>
</dbReference>
<evidence type="ECO:0000256" key="3">
    <source>
        <dbReference type="ARBA" id="ARBA00022527"/>
    </source>
</evidence>
<proteinExistence type="inferred from homology"/>
<keyword evidence="7 14" id="KW-0418">Kinase</keyword>
<gene>
    <name evidence="14" type="ORF">E9229_000355</name>
</gene>
<evidence type="ECO:0000256" key="8">
    <source>
        <dbReference type="ARBA" id="ARBA00022840"/>
    </source>
</evidence>
<keyword evidence="5" id="KW-0479">Metal-binding</keyword>
<dbReference type="GO" id="GO:0046872">
    <property type="term" value="F:metal ion binding"/>
    <property type="evidence" value="ECO:0007669"/>
    <property type="project" value="UniProtKB-KW"/>
</dbReference>
<feature type="compositionally biased region" description="Basic and acidic residues" evidence="12">
    <location>
        <begin position="17"/>
        <end position="29"/>
    </location>
</feature>
<dbReference type="InterPro" id="IPR018934">
    <property type="entry name" value="RIO_dom"/>
</dbReference>
<dbReference type="InterPro" id="IPR011009">
    <property type="entry name" value="Kinase-like_dom_sf"/>
</dbReference>
<evidence type="ECO:0000313" key="15">
    <source>
        <dbReference type="Proteomes" id="UP000523000"/>
    </source>
</evidence>
<comment type="catalytic activity">
    <reaction evidence="11">
        <text>L-seryl-[protein] + ATP = O-phospho-L-seryl-[protein] + ADP + H(+)</text>
        <dbReference type="Rhea" id="RHEA:17989"/>
        <dbReference type="Rhea" id="RHEA-COMP:9863"/>
        <dbReference type="Rhea" id="RHEA-COMP:11604"/>
        <dbReference type="ChEBI" id="CHEBI:15378"/>
        <dbReference type="ChEBI" id="CHEBI:29999"/>
        <dbReference type="ChEBI" id="CHEBI:30616"/>
        <dbReference type="ChEBI" id="CHEBI:83421"/>
        <dbReference type="ChEBI" id="CHEBI:456216"/>
        <dbReference type="EC" id="2.7.11.1"/>
    </reaction>
</comment>
<keyword evidence="15" id="KW-1185">Reference proteome</keyword>
<dbReference type="Pfam" id="PF01163">
    <property type="entry name" value="RIO1"/>
    <property type="match status" value="1"/>
</dbReference>
<evidence type="ECO:0000256" key="1">
    <source>
        <dbReference type="ARBA" id="ARBA00009196"/>
    </source>
</evidence>
<evidence type="ECO:0000256" key="12">
    <source>
        <dbReference type="SAM" id="MobiDB-lite"/>
    </source>
</evidence>
<keyword evidence="3" id="KW-0723">Serine/threonine-protein kinase</keyword>
<dbReference type="InterPro" id="IPR051272">
    <property type="entry name" value="RIO-type_Ser/Thr_kinase"/>
</dbReference>
<accession>A0A839QHE5</accession>
<reference evidence="14 15" key="1">
    <citation type="submission" date="2020-08" db="EMBL/GenBank/DDBJ databases">
        <title>Sequencing the genomes of 1000 actinobacteria strains.</title>
        <authorList>
            <person name="Klenk H.-P."/>
        </authorList>
    </citation>
    <scope>NUCLEOTIDE SEQUENCE [LARGE SCALE GENOMIC DNA]</scope>
    <source>
        <strain evidence="14 15">DSM 22826</strain>
    </source>
</reference>
<dbReference type="SUPFAM" id="SSF56112">
    <property type="entry name" value="Protein kinase-like (PK-like)"/>
    <property type="match status" value="1"/>
</dbReference>
<dbReference type="EC" id="2.7.11.1" evidence="2"/>
<keyword evidence="6" id="KW-0547">Nucleotide-binding</keyword>
<comment type="caution">
    <text evidence="14">The sequence shown here is derived from an EMBL/GenBank/DDBJ whole genome shotgun (WGS) entry which is preliminary data.</text>
</comment>
<dbReference type="Gene3D" id="1.10.510.10">
    <property type="entry name" value="Transferase(Phosphotransferase) domain 1"/>
    <property type="match status" value="1"/>
</dbReference>
<name>A0A839QHE5_9MICC</name>
<keyword evidence="9" id="KW-0460">Magnesium</keyword>
<evidence type="ECO:0000313" key="14">
    <source>
        <dbReference type="EMBL" id="MBB2994164.1"/>
    </source>
</evidence>
<evidence type="ECO:0000256" key="4">
    <source>
        <dbReference type="ARBA" id="ARBA00022679"/>
    </source>
</evidence>